<evidence type="ECO:0000313" key="2">
    <source>
        <dbReference type="Proteomes" id="UP001495147"/>
    </source>
</evidence>
<reference evidence="1 2" key="1">
    <citation type="submission" date="2024-05" db="EMBL/GenBank/DDBJ databases">
        <title>Roseateles sp. DJS-2-20 16S ribosomal RNA gene Genome sequencing and assembly.</title>
        <authorList>
            <person name="Woo H."/>
        </authorList>
    </citation>
    <scope>NUCLEOTIDE SEQUENCE [LARGE SCALE GENOMIC DNA]</scope>
    <source>
        <strain evidence="1 2">DJS-2-20</strain>
    </source>
</reference>
<dbReference type="EC" id="2.1.1.-" evidence="1"/>
<keyword evidence="2" id="KW-1185">Reference proteome</keyword>
<keyword evidence="1" id="KW-0808">Transferase</keyword>
<dbReference type="RefSeq" id="WP_347705780.1">
    <property type="nucleotide sequence ID" value="NZ_JBDPZD010000005.1"/>
</dbReference>
<comment type="caution">
    <text evidence="1">The sequence shown here is derived from an EMBL/GenBank/DDBJ whole genome shotgun (WGS) entry which is preliminary data.</text>
</comment>
<accession>A0ABV0G5E9</accession>
<keyword evidence="1" id="KW-0489">Methyltransferase</keyword>
<gene>
    <name evidence="1" type="ORF">ABDJ85_15900</name>
</gene>
<organism evidence="1 2">
    <name type="scientific">Roseateles paludis</name>
    <dbReference type="NCBI Taxonomy" id="3145238"/>
    <lineage>
        <taxon>Bacteria</taxon>
        <taxon>Pseudomonadati</taxon>
        <taxon>Pseudomonadota</taxon>
        <taxon>Betaproteobacteria</taxon>
        <taxon>Burkholderiales</taxon>
        <taxon>Sphaerotilaceae</taxon>
        <taxon>Roseateles</taxon>
    </lineage>
</organism>
<sequence>MLLTSMPRLDLVKLLPKGGEAAEIGVAEGVFARHILRTVAPERYHLIDPWEHQAREDYKTDAYGNVGADEQESRFKAVSAAFAAEVQSGQVALHRAYSSDAAPLIDDGSLDWVYLDGLHSEAGVAADLRDYAPKVKQDGFLLGHDYTNHGPAQQSGFGVVEAVNAFCAREGWHFLVLTMENFPTYVLVRDPAAPAAQILLASVLYHSAGAVELSGYPRGFGYQHKAIVVGDKTLSYPTFTAQV</sequence>
<proteinExistence type="predicted"/>
<dbReference type="GO" id="GO:0032259">
    <property type="term" value="P:methylation"/>
    <property type="evidence" value="ECO:0007669"/>
    <property type="project" value="UniProtKB-KW"/>
</dbReference>
<name>A0ABV0G5E9_9BURK</name>
<dbReference type="SUPFAM" id="SSF53335">
    <property type="entry name" value="S-adenosyl-L-methionine-dependent methyltransferases"/>
    <property type="match status" value="1"/>
</dbReference>
<dbReference type="Proteomes" id="UP001495147">
    <property type="component" value="Unassembled WGS sequence"/>
</dbReference>
<dbReference type="Pfam" id="PF13578">
    <property type="entry name" value="Methyltransf_24"/>
    <property type="match status" value="1"/>
</dbReference>
<dbReference type="GO" id="GO:0008168">
    <property type="term" value="F:methyltransferase activity"/>
    <property type="evidence" value="ECO:0007669"/>
    <property type="project" value="UniProtKB-KW"/>
</dbReference>
<dbReference type="InterPro" id="IPR029063">
    <property type="entry name" value="SAM-dependent_MTases_sf"/>
</dbReference>
<evidence type="ECO:0000313" key="1">
    <source>
        <dbReference type="EMBL" id="MEO3692959.1"/>
    </source>
</evidence>
<dbReference type="Gene3D" id="3.40.50.150">
    <property type="entry name" value="Vaccinia Virus protein VP39"/>
    <property type="match status" value="1"/>
</dbReference>
<protein>
    <submittedName>
        <fullName evidence="1">Class I SAM-dependent methyltransferase</fullName>
        <ecNumber evidence="1">2.1.1.-</ecNumber>
    </submittedName>
</protein>
<dbReference type="EMBL" id="JBDPZD010000005">
    <property type="protein sequence ID" value="MEO3692959.1"/>
    <property type="molecule type" value="Genomic_DNA"/>
</dbReference>